<protein>
    <recommendedName>
        <fullName evidence="6">Transposable element P transposase</fullName>
    </recommendedName>
</protein>
<evidence type="ECO:0000259" key="2">
    <source>
        <dbReference type="Pfam" id="PF21788"/>
    </source>
</evidence>
<reference evidence="4" key="1">
    <citation type="submission" date="2021-06" db="EMBL/GenBank/DDBJ databases">
        <authorList>
            <person name="Hodson N. C."/>
            <person name="Mongue J. A."/>
            <person name="Jaron S. K."/>
        </authorList>
    </citation>
    <scope>NUCLEOTIDE SEQUENCE</scope>
</reference>
<evidence type="ECO:0000313" key="5">
    <source>
        <dbReference type="Proteomes" id="UP000708208"/>
    </source>
</evidence>
<keyword evidence="1" id="KW-0732">Signal</keyword>
<keyword evidence="5" id="KW-1185">Reference proteome</keyword>
<feature type="signal peptide" evidence="1">
    <location>
        <begin position="1"/>
        <end position="17"/>
    </location>
</feature>
<feature type="non-terminal residue" evidence="4">
    <location>
        <position position="1"/>
    </location>
</feature>
<organism evidence="4 5">
    <name type="scientific">Allacma fusca</name>
    <dbReference type="NCBI Taxonomy" id="39272"/>
    <lineage>
        <taxon>Eukaryota</taxon>
        <taxon>Metazoa</taxon>
        <taxon>Ecdysozoa</taxon>
        <taxon>Arthropoda</taxon>
        <taxon>Hexapoda</taxon>
        <taxon>Collembola</taxon>
        <taxon>Symphypleona</taxon>
        <taxon>Sminthuridae</taxon>
        <taxon>Allacma</taxon>
    </lineage>
</organism>
<dbReference type="InterPro" id="IPR048366">
    <property type="entry name" value="TNP-like_GBD"/>
</dbReference>
<proteinExistence type="predicted"/>
<evidence type="ECO:0000256" key="1">
    <source>
        <dbReference type="SAM" id="SignalP"/>
    </source>
</evidence>
<evidence type="ECO:0000259" key="3">
    <source>
        <dbReference type="Pfam" id="PF21789"/>
    </source>
</evidence>
<gene>
    <name evidence="4" type="ORF">AFUS01_LOCUS17813</name>
</gene>
<feature type="domain" description="Transposable element P transposase-like GTP-binding insertion" evidence="2">
    <location>
        <begin position="74"/>
        <end position="186"/>
    </location>
</feature>
<accession>A0A8J2K0Y3</accession>
<dbReference type="Pfam" id="PF21789">
    <property type="entry name" value="TNP-like_RNaseH_C"/>
    <property type="match status" value="1"/>
</dbReference>
<comment type="caution">
    <text evidence="4">The sequence shown here is derived from an EMBL/GenBank/DDBJ whole genome shotgun (WGS) entry which is preliminary data.</text>
</comment>
<name>A0A8J2K0Y3_9HEXA</name>
<dbReference type="Pfam" id="PF21788">
    <property type="entry name" value="TNP-like_GBD"/>
    <property type="match status" value="1"/>
</dbReference>
<dbReference type="InterPro" id="IPR048367">
    <property type="entry name" value="TNP-like_RNaseH_C"/>
</dbReference>
<dbReference type="AlphaFoldDB" id="A0A8J2K0Y3"/>
<dbReference type="EMBL" id="CAJVCH010172898">
    <property type="protein sequence ID" value="CAG7729074.1"/>
    <property type="molecule type" value="Genomic_DNA"/>
</dbReference>
<sequence>ILSKLLIMAVLKLEAAGLEIIGSVCDGATTNKSMWHEFGVKAAVDSSNEIQIICKISHPYDDNRHLYFLSDTPHLIKCIRNHLMQHRTGTLCGIDINFKYYIDLYKNDCQRGTLRLAPKITQNHIQPSCFQKMIVSYATQLFSRTVANAIHILRENAVADFRKSEGTEKFTRIINDFFDAMNATRKKNGIRKNDDFHQTIITFRKYLLSSTNTFTSTMTLESLRVTVESTLEILEILFNLGFEYVLTCKLNQDAIEKFFGILRNMGGTDDHPTITTFTQLFRLMCIYTPTKLKIAGNVKDSSDIDCSASLVEYVNTLRHTSRKNENQRAERRQFIDDLLVDRISQLPNVKDSTNVYLLDHDYCKTETTDAIIYHLAGYVAFKGPSFTNCSECLNSLKSETCPVLPSTIVTRIYFFVKIYNRELLSSSKKTKLDKKKAKLN</sequence>
<dbReference type="PANTHER" id="PTHR47577:SF2">
    <property type="entry name" value="THAP DOMAIN CONTAINING 9"/>
    <property type="match status" value="1"/>
</dbReference>
<dbReference type="OrthoDB" id="6505258at2759"/>
<feature type="domain" description="Transposable element P transposase-like RNase H C-terminal" evidence="3">
    <location>
        <begin position="248"/>
        <end position="282"/>
    </location>
</feature>
<feature type="chain" id="PRO_5035323202" description="Transposable element P transposase" evidence="1">
    <location>
        <begin position="18"/>
        <end position="440"/>
    </location>
</feature>
<evidence type="ECO:0000313" key="4">
    <source>
        <dbReference type="EMBL" id="CAG7729074.1"/>
    </source>
</evidence>
<dbReference type="Proteomes" id="UP000708208">
    <property type="component" value="Unassembled WGS sequence"/>
</dbReference>
<dbReference type="PANTHER" id="PTHR47577">
    <property type="entry name" value="THAP DOMAIN-CONTAINING PROTEIN 6"/>
    <property type="match status" value="1"/>
</dbReference>
<evidence type="ECO:0008006" key="6">
    <source>
        <dbReference type="Google" id="ProtNLM"/>
    </source>
</evidence>